<dbReference type="InterPro" id="IPR011250">
    <property type="entry name" value="OMP/PagP_B-barrel"/>
</dbReference>
<dbReference type="EMBL" id="BAABJJ010000012">
    <property type="protein sequence ID" value="GAA4939713.1"/>
    <property type="molecule type" value="Genomic_DNA"/>
</dbReference>
<dbReference type="SUPFAM" id="SSF56925">
    <property type="entry name" value="OMPA-like"/>
    <property type="match status" value="1"/>
</dbReference>
<proteinExistence type="predicted"/>
<protein>
    <recommendedName>
        <fullName evidence="3">Cell envelope biogenesis protein OmpA</fullName>
    </recommendedName>
</protein>
<evidence type="ECO:0000313" key="1">
    <source>
        <dbReference type="EMBL" id="GAA4939713.1"/>
    </source>
</evidence>
<reference evidence="2" key="1">
    <citation type="journal article" date="2019" name="Int. J. Syst. Evol. Microbiol.">
        <title>The Global Catalogue of Microorganisms (GCM) 10K type strain sequencing project: providing services to taxonomists for standard genome sequencing and annotation.</title>
        <authorList>
            <consortium name="The Broad Institute Genomics Platform"/>
            <consortium name="The Broad Institute Genome Sequencing Center for Infectious Disease"/>
            <person name="Wu L."/>
            <person name="Ma J."/>
        </authorList>
    </citation>
    <scope>NUCLEOTIDE SEQUENCE [LARGE SCALE GENOMIC DNA]</scope>
    <source>
        <strain evidence="2">JCM 18285</strain>
    </source>
</reference>
<comment type="caution">
    <text evidence="1">The sequence shown here is derived from an EMBL/GenBank/DDBJ whole genome shotgun (WGS) entry which is preliminary data.</text>
</comment>
<evidence type="ECO:0000313" key="2">
    <source>
        <dbReference type="Proteomes" id="UP001501302"/>
    </source>
</evidence>
<gene>
    <name evidence="1" type="ORF">GCM10023314_10560</name>
</gene>
<name>A0ABP9GEY8_9FLAO</name>
<dbReference type="Proteomes" id="UP001501302">
    <property type="component" value="Unassembled WGS sequence"/>
</dbReference>
<dbReference type="Gene3D" id="2.40.160.20">
    <property type="match status" value="1"/>
</dbReference>
<dbReference type="RefSeq" id="WP_345190632.1">
    <property type="nucleotide sequence ID" value="NZ_BAABJJ010000012.1"/>
</dbReference>
<organism evidence="1 2">
    <name type="scientific">Algibacter agarivorans</name>
    <dbReference type="NCBI Taxonomy" id="1109741"/>
    <lineage>
        <taxon>Bacteria</taxon>
        <taxon>Pseudomonadati</taxon>
        <taxon>Bacteroidota</taxon>
        <taxon>Flavobacteriia</taxon>
        <taxon>Flavobacteriales</taxon>
        <taxon>Flavobacteriaceae</taxon>
        <taxon>Algibacter</taxon>
    </lineage>
</organism>
<sequence length="214" mass="23718">MTSNFKLNKISWLTLVMLFYCFLGVSQGETSTIKAQFALGVNSPSSSGFVSDFEANSINFPSINLGVQYMFKPQLGGKFDFGFNRFSNLDNRPEFKVNYLRINAQLVFDPSKIVDLSNRIRTFIHGGFGFSTVKPLGNYGQNKMAFLNAMAGIEFHYGISDKLSVYLDTSYILGFAKDFNPVSDGFGSFNGNLLTITIGASISLSGCYYCEQND</sequence>
<keyword evidence="2" id="KW-1185">Reference proteome</keyword>
<evidence type="ECO:0008006" key="3">
    <source>
        <dbReference type="Google" id="ProtNLM"/>
    </source>
</evidence>
<accession>A0ABP9GEY8</accession>